<accession>A0A1C7MN56</accession>
<keyword evidence="2" id="KW-1185">Reference proteome</keyword>
<reference evidence="1 2" key="1">
    <citation type="submission" date="2016-03" db="EMBL/GenBank/DDBJ databases">
        <title>Whole genome sequencing of Grifola frondosa 9006-11.</title>
        <authorList>
            <person name="Min B."/>
            <person name="Park H."/>
            <person name="Kim J.-G."/>
            <person name="Cho H."/>
            <person name="Oh Y.-L."/>
            <person name="Kong W.-S."/>
            <person name="Choi I.-G."/>
        </authorList>
    </citation>
    <scope>NUCLEOTIDE SEQUENCE [LARGE SCALE GENOMIC DNA]</scope>
    <source>
        <strain evidence="1 2">9006-11</strain>
    </source>
</reference>
<dbReference type="AlphaFoldDB" id="A0A1C7MN56"/>
<dbReference type="InterPro" id="IPR032675">
    <property type="entry name" value="LRR_dom_sf"/>
</dbReference>
<evidence type="ECO:0000313" key="2">
    <source>
        <dbReference type="Proteomes" id="UP000092993"/>
    </source>
</evidence>
<dbReference type="Proteomes" id="UP000092993">
    <property type="component" value="Unassembled WGS sequence"/>
</dbReference>
<dbReference type="OMA" id="WIITSIA"/>
<gene>
    <name evidence="1" type="ORF">A0H81_02130</name>
</gene>
<name>A0A1C7MN56_GRIFR</name>
<proteinExistence type="predicted"/>
<organism evidence="1 2">
    <name type="scientific">Grifola frondosa</name>
    <name type="common">Maitake</name>
    <name type="synonym">Polyporus frondosus</name>
    <dbReference type="NCBI Taxonomy" id="5627"/>
    <lineage>
        <taxon>Eukaryota</taxon>
        <taxon>Fungi</taxon>
        <taxon>Dikarya</taxon>
        <taxon>Basidiomycota</taxon>
        <taxon>Agaricomycotina</taxon>
        <taxon>Agaricomycetes</taxon>
        <taxon>Polyporales</taxon>
        <taxon>Grifolaceae</taxon>
        <taxon>Grifola</taxon>
    </lineage>
</organism>
<dbReference type="SUPFAM" id="SSF52047">
    <property type="entry name" value="RNI-like"/>
    <property type="match status" value="1"/>
</dbReference>
<dbReference type="Gene3D" id="3.80.10.10">
    <property type="entry name" value="Ribonuclease Inhibitor"/>
    <property type="match status" value="1"/>
</dbReference>
<evidence type="ECO:0000313" key="1">
    <source>
        <dbReference type="EMBL" id="OBZ77909.1"/>
    </source>
</evidence>
<dbReference type="EMBL" id="LUGG01000002">
    <property type="protein sequence ID" value="OBZ77909.1"/>
    <property type="molecule type" value="Genomic_DNA"/>
</dbReference>
<protein>
    <recommendedName>
        <fullName evidence="3">F-box domain-containing protein</fullName>
    </recommendedName>
</protein>
<comment type="caution">
    <text evidence="1">The sequence shown here is derived from an EMBL/GenBank/DDBJ whole genome shotgun (WGS) entry which is preliminary data.</text>
</comment>
<dbReference type="STRING" id="5627.A0A1C7MN56"/>
<dbReference type="OrthoDB" id="2785713at2759"/>
<sequence length="520" mass="58862">MNFLSLNEDVLIYILSLISPKDAKNLGMTCRDSYAITMPRFLSSVALNPFPSYPVAWRAIHDRFKPSGLARARLFCNFMLADVEHRAPCLKELVLSPSAFLQSFSTDPEIGFESFWVGYSSMNSSDYFCGADFAKVLCHATRLKKIRIEYPEFIFATFPCILDALAALTSLEIIDLYYFGQNSLDLLQRMASRPQKLELLTEGQDTPYDEAYLRNFMPSLQVLRLSGCAEMLESYDADARWPLVHSLTLSGSTQRLSMSTLVRAFPSLRFVYFNCNLLEDMQQSACWSNLDHVELDSFVPLSFTVRRLCFRSGLMRPLLSWEGAPDALAQVASLIKRTSPVVLTFFLPLYRREIGQICDALSGVRYLQVVVKRHVINSYGYEIEAWIITSIALFAKQPLLGICFCVDAPFATSGPRKYCPLDPPRLQKLAESIAIIIPSLQYAGLDLTGGTDEYTTTWFRVVSRGPFLEESPRVQRLTQEEGLVIEEQLLNLDLRIYDAYGSSPDLRQFTSDSPLLYLSI</sequence>
<evidence type="ECO:0008006" key="3">
    <source>
        <dbReference type="Google" id="ProtNLM"/>
    </source>
</evidence>